<name>A0A3P7P4V9_DIBLA</name>
<reference evidence="2 3" key="1">
    <citation type="submission" date="2018-11" db="EMBL/GenBank/DDBJ databases">
        <authorList>
            <consortium name="Pathogen Informatics"/>
        </authorList>
    </citation>
    <scope>NUCLEOTIDE SEQUENCE [LARGE SCALE GENOMIC DNA]</scope>
</reference>
<dbReference type="AlphaFoldDB" id="A0A3P7P4V9"/>
<organism evidence="2 3">
    <name type="scientific">Dibothriocephalus latus</name>
    <name type="common">Fish tapeworm</name>
    <name type="synonym">Diphyllobothrium latum</name>
    <dbReference type="NCBI Taxonomy" id="60516"/>
    <lineage>
        <taxon>Eukaryota</taxon>
        <taxon>Metazoa</taxon>
        <taxon>Spiralia</taxon>
        <taxon>Lophotrochozoa</taxon>
        <taxon>Platyhelminthes</taxon>
        <taxon>Cestoda</taxon>
        <taxon>Eucestoda</taxon>
        <taxon>Diphyllobothriidea</taxon>
        <taxon>Diphyllobothriidae</taxon>
        <taxon>Dibothriocephalus</taxon>
    </lineage>
</organism>
<feature type="region of interest" description="Disordered" evidence="1">
    <location>
        <begin position="1"/>
        <end position="22"/>
    </location>
</feature>
<evidence type="ECO:0000313" key="2">
    <source>
        <dbReference type="EMBL" id="VDN15529.1"/>
    </source>
</evidence>
<feature type="compositionally biased region" description="Polar residues" evidence="1">
    <location>
        <begin position="13"/>
        <end position="22"/>
    </location>
</feature>
<dbReference type="EMBL" id="UYRU01062822">
    <property type="protein sequence ID" value="VDN15529.1"/>
    <property type="molecule type" value="Genomic_DNA"/>
</dbReference>
<dbReference type="OrthoDB" id="10262320at2759"/>
<sequence>MIASWSLVDSEATDQGQQSRPSSQIFNAQFAASELKKRLLEDGNACLTNAHSCLLWALHDSDVEDFNFERVIDEHASQLVDSINGLRKLVPGSQIACKLNSIVDQLPNGAESQAKQNGLPSPLPEKMTGPELADSRLLLTALRGLVEVGDLLVI</sequence>
<keyword evidence="3" id="KW-1185">Reference proteome</keyword>
<accession>A0A3P7P4V9</accession>
<protein>
    <submittedName>
        <fullName evidence="2">Uncharacterized protein</fullName>
    </submittedName>
</protein>
<gene>
    <name evidence="2" type="ORF">DILT_LOCUS11360</name>
</gene>
<evidence type="ECO:0000256" key="1">
    <source>
        <dbReference type="SAM" id="MobiDB-lite"/>
    </source>
</evidence>
<evidence type="ECO:0000313" key="3">
    <source>
        <dbReference type="Proteomes" id="UP000281553"/>
    </source>
</evidence>
<proteinExistence type="predicted"/>
<dbReference type="Proteomes" id="UP000281553">
    <property type="component" value="Unassembled WGS sequence"/>
</dbReference>